<dbReference type="Proteomes" id="UP000434172">
    <property type="component" value="Unassembled WGS sequence"/>
</dbReference>
<name>A0A8H3ZY86_9PEZI</name>
<dbReference type="EMBL" id="WOWK01000010">
    <property type="protein sequence ID" value="KAF0329740.1"/>
    <property type="molecule type" value="Genomic_DNA"/>
</dbReference>
<evidence type="ECO:0000256" key="1">
    <source>
        <dbReference type="SAM" id="MobiDB-lite"/>
    </source>
</evidence>
<comment type="caution">
    <text evidence="2">The sequence shown here is derived from an EMBL/GenBank/DDBJ whole genome shotgun (WGS) entry which is preliminary data.</text>
</comment>
<proteinExistence type="predicted"/>
<keyword evidence="3" id="KW-1185">Reference proteome</keyword>
<evidence type="ECO:0000313" key="3">
    <source>
        <dbReference type="Proteomes" id="UP000434172"/>
    </source>
</evidence>
<sequence length="71" mass="7948">MDPINVPPVPSPSLEPFGELDGPTTPLPQYLQLPRSLCETRITLCLSRTSGADERDIPSREHKAHDHTRYP</sequence>
<organism evidence="2 3">
    <name type="scientific">Colletotrichum asianum</name>
    <dbReference type="NCBI Taxonomy" id="702518"/>
    <lineage>
        <taxon>Eukaryota</taxon>
        <taxon>Fungi</taxon>
        <taxon>Dikarya</taxon>
        <taxon>Ascomycota</taxon>
        <taxon>Pezizomycotina</taxon>
        <taxon>Sordariomycetes</taxon>
        <taxon>Hypocreomycetidae</taxon>
        <taxon>Glomerellales</taxon>
        <taxon>Glomerellaceae</taxon>
        <taxon>Colletotrichum</taxon>
        <taxon>Colletotrichum gloeosporioides species complex</taxon>
    </lineage>
</organism>
<feature type="region of interest" description="Disordered" evidence="1">
    <location>
        <begin position="1"/>
        <end position="27"/>
    </location>
</feature>
<dbReference type="AlphaFoldDB" id="A0A8H3ZY86"/>
<accession>A0A8H3ZY86</accession>
<feature type="compositionally biased region" description="Basic and acidic residues" evidence="1">
    <location>
        <begin position="51"/>
        <end position="71"/>
    </location>
</feature>
<evidence type="ECO:0000313" key="2">
    <source>
        <dbReference type="EMBL" id="KAF0329740.1"/>
    </source>
</evidence>
<feature type="region of interest" description="Disordered" evidence="1">
    <location>
        <begin position="48"/>
        <end position="71"/>
    </location>
</feature>
<protein>
    <submittedName>
        <fullName evidence="2">Uncharacterized protein</fullName>
    </submittedName>
</protein>
<gene>
    <name evidence="2" type="ORF">GQ607_002913</name>
</gene>
<feature type="compositionally biased region" description="Pro residues" evidence="1">
    <location>
        <begin position="1"/>
        <end position="13"/>
    </location>
</feature>
<reference evidence="2 3" key="1">
    <citation type="submission" date="2019-12" db="EMBL/GenBank/DDBJ databases">
        <title>A genome sequence resource for the geographically widespread anthracnose pathogen Colletotrichum asianum.</title>
        <authorList>
            <person name="Meng Y."/>
        </authorList>
    </citation>
    <scope>NUCLEOTIDE SEQUENCE [LARGE SCALE GENOMIC DNA]</scope>
    <source>
        <strain evidence="2 3">ICMP 18580</strain>
    </source>
</reference>